<organism evidence="2 3">
    <name type="scientific">Thiothrix lacustris</name>
    <dbReference type="NCBI Taxonomy" id="525917"/>
    <lineage>
        <taxon>Bacteria</taxon>
        <taxon>Pseudomonadati</taxon>
        <taxon>Pseudomonadota</taxon>
        <taxon>Gammaproteobacteria</taxon>
        <taxon>Thiotrichales</taxon>
        <taxon>Thiotrichaceae</taxon>
        <taxon>Thiothrix</taxon>
    </lineage>
</organism>
<gene>
    <name evidence="2" type="ORF">BWK73_28350</name>
</gene>
<evidence type="ECO:0000313" key="3">
    <source>
        <dbReference type="Proteomes" id="UP000192491"/>
    </source>
</evidence>
<evidence type="ECO:0000256" key="1">
    <source>
        <dbReference type="SAM" id="MobiDB-lite"/>
    </source>
</evidence>
<feature type="region of interest" description="Disordered" evidence="1">
    <location>
        <begin position="1"/>
        <end position="42"/>
    </location>
</feature>
<protein>
    <submittedName>
        <fullName evidence="2">Uncharacterized protein</fullName>
    </submittedName>
</protein>
<reference evidence="2 3" key="1">
    <citation type="submission" date="2017-01" db="EMBL/GenBank/DDBJ databases">
        <title>Novel large sulfur bacteria in the metagenomes of groundwater-fed chemosynthetic microbial mats in the Lake Huron basin.</title>
        <authorList>
            <person name="Sharrar A.M."/>
            <person name="Flood B.E."/>
            <person name="Bailey J.V."/>
            <person name="Jones D.S."/>
            <person name="Biddanda B."/>
            <person name="Ruberg S.A."/>
            <person name="Marcus D.N."/>
            <person name="Dick G.J."/>
        </authorList>
    </citation>
    <scope>NUCLEOTIDE SEQUENCE [LARGE SCALE GENOMIC DNA]</scope>
    <source>
        <strain evidence="2">A8</strain>
    </source>
</reference>
<evidence type="ECO:0000313" key="2">
    <source>
        <dbReference type="EMBL" id="OQX07327.1"/>
    </source>
</evidence>
<dbReference type="AlphaFoldDB" id="A0A1Y1QJN5"/>
<sequence length="137" mass="15662">MGSGNMDQWENGIMKQDEKIPTGQNKNVDDPEPVDDSTNAGGWKQHAGFSIFFDYKLDENGHKHWHTRVWKTTTYHEESGDVKELDGIDSREWVNWILEKSGLDAEKILGEPEVNEELEKSQLSTVSVEIQMTVTLK</sequence>
<accession>A0A1Y1QJN5</accession>
<name>A0A1Y1QJN5_9GAMM</name>
<dbReference type="EMBL" id="MTEJ01000212">
    <property type="protein sequence ID" value="OQX07327.1"/>
    <property type="molecule type" value="Genomic_DNA"/>
</dbReference>
<proteinExistence type="predicted"/>
<comment type="caution">
    <text evidence="2">The sequence shown here is derived from an EMBL/GenBank/DDBJ whole genome shotgun (WGS) entry which is preliminary data.</text>
</comment>
<dbReference type="Proteomes" id="UP000192491">
    <property type="component" value="Unassembled WGS sequence"/>
</dbReference>